<sequence>MNNLITPTGLRIAGQWLKPGDAVPGDVPGFDYEKAARKGLLKDTEGGEIRNLSAEQPVPEPVAQAVHKALTGERTYTYEEFSRVQQDRDALQRQLDAEQRTTTRLRGELTDAQAKAADPADAAALAEYRDVVGDLLSSTFPARKVLFENGYYTADSVRYADDEALLAVRGIADATLAEIRKLAPHPADEPQG</sequence>
<evidence type="ECO:0000313" key="2">
    <source>
        <dbReference type="EMBL" id="MFC6660091.1"/>
    </source>
</evidence>
<keyword evidence="1" id="KW-0175">Coiled coil</keyword>
<dbReference type="SUPFAM" id="SSF47794">
    <property type="entry name" value="Rad51 N-terminal domain-like"/>
    <property type="match status" value="1"/>
</dbReference>
<feature type="coiled-coil region" evidence="1">
    <location>
        <begin position="81"/>
        <end position="108"/>
    </location>
</feature>
<proteinExistence type="predicted"/>
<organism evidence="2 3">
    <name type="scientific">Deinococcus multiflagellatus</name>
    <dbReference type="NCBI Taxonomy" id="1656887"/>
    <lineage>
        <taxon>Bacteria</taxon>
        <taxon>Thermotogati</taxon>
        <taxon>Deinococcota</taxon>
        <taxon>Deinococci</taxon>
        <taxon>Deinococcales</taxon>
        <taxon>Deinococcaceae</taxon>
        <taxon>Deinococcus</taxon>
    </lineage>
</organism>
<dbReference type="Proteomes" id="UP001596317">
    <property type="component" value="Unassembled WGS sequence"/>
</dbReference>
<dbReference type="InterPro" id="IPR010995">
    <property type="entry name" value="DNA_repair_Rad51/TF_NusA_a-hlx"/>
</dbReference>
<accession>A0ABW1ZGV4</accession>
<dbReference type="EMBL" id="JBHSWB010000001">
    <property type="protein sequence ID" value="MFC6660091.1"/>
    <property type="molecule type" value="Genomic_DNA"/>
</dbReference>
<comment type="caution">
    <text evidence="2">The sequence shown here is derived from an EMBL/GenBank/DDBJ whole genome shotgun (WGS) entry which is preliminary data.</text>
</comment>
<dbReference type="RefSeq" id="WP_224607957.1">
    <property type="nucleotide sequence ID" value="NZ_JAIQXV010000007.1"/>
</dbReference>
<evidence type="ECO:0000256" key="1">
    <source>
        <dbReference type="SAM" id="Coils"/>
    </source>
</evidence>
<protein>
    <submittedName>
        <fullName evidence="2">Uncharacterized protein</fullName>
    </submittedName>
</protein>
<evidence type="ECO:0000313" key="3">
    <source>
        <dbReference type="Proteomes" id="UP001596317"/>
    </source>
</evidence>
<reference evidence="3" key="1">
    <citation type="journal article" date="2019" name="Int. J. Syst. Evol. Microbiol.">
        <title>The Global Catalogue of Microorganisms (GCM) 10K type strain sequencing project: providing services to taxonomists for standard genome sequencing and annotation.</title>
        <authorList>
            <consortium name="The Broad Institute Genomics Platform"/>
            <consortium name="The Broad Institute Genome Sequencing Center for Infectious Disease"/>
            <person name="Wu L."/>
            <person name="Ma J."/>
        </authorList>
    </citation>
    <scope>NUCLEOTIDE SEQUENCE [LARGE SCALE GENOMIC DNA]</scope>
    <source>
        <strain evidence="3">CCUG 63830</strain>
    </source>
</reference>
<gene>
    <name evidence="2" type="ORF">ACFP90_06790</name>
</gene>
<keyword evidence="3" id="KW-1185">Reference proteome</keyword>
<name>A0ABW1ZGV4_9DEIO</name>